<feature type="compositionally biased region" description="Basic and acidic residues" evidence="1">
    <location>
        <begin position="153"/>
        <end position="171"/>
    </location>
</feature>
<gene>
    <name evidence="2" type="ORF">L249_6692</name>
</gene>
<protein>
    <recommendedName>
        <fullName evidence="4">Velvet domain-containing protein</fullName>
    </recommendedName>
</protein>
<sequence>MPERVNRTFSSGQMQQTSEPCLQYTMAGIKMAVQPPRRIQAGSYLHPPIMAKQTIRGPDNGVDYFATVAVVDRQGSVIDGYLQGTKAVSRFEIAGSKPGSRYFVFPFTDLSISHPGTYTIRVDVYQFLPGDYAGAALIDQLHTKPISVLDAPTPRERPSSDERSVIRKAREAGVPLLTTS</sequence>
<evidence type="ECO:0000313" key="3">
    <source>
        <dbReference type="Proteomes" id="UP000253664"/>
    </source>
</evidence>
<keyword evidence="3" id="KW-1185">Reference proteome</keyword>
<dbReference type="Proteomes" id="UP000253664">
    <property type="component" value="Unassembled WGS sequence"/>
</dbReference>
<evidence type="ECO:0008006" key="4">
    <source>
        <dbReference type="Google" id="ProtNLM"/>
    </source>
</evidence>
<dbReference type="Gene3D" id="2.60.40.3960">
    <property type="entry name" value="Velvet domain"/>
    <property type="match status" value="1"/>
</dbReference>
<organism evidence="2 3">
    <name type="scientific">Ophiocordyceps polyrhachis-furcata BCC 54312</name>
    <dbReference type="NCBI Taxonomy" id="1330021"/>
    <lineage>
        <taxon>Eukaryota</taxon>
        <taxon>Fungi</taxon>
        <taxon>Dikarya</taxon>
        <taxon>Ascomycota</taxon>
        <taxon>Pezizomycotina</taxon>
        <taxon>Sordariomycetes</taxon>
        <taxon>Hypocreomycetidae</taxon>
        <taxon>Hypocreales</taxon>
        <taxon>Ophiocordycipitaceae</taxon>
        <taxon>Ophiocordyceps</taxon>
    </lineage>
</organism>
<dbReference type="AlphaFoldDB" id="A0A367LLG9"/>
<dbReference type="EMBL" id="LKCN02000003">
    <property type="protein sequence ID" value="RCI15259.1"/>
    <property type="molecule type" value="Genomic_DNA"/>
</dbReference>
<evidence type="ECO:0000313" key="2">
    <source>
        <dbReference type="EMBL" id="RCI15259.1"/>
    </source>
</evidence>
<dbReference type="InterPro" id="IPR038491">
    <property type="entry name" value="Velvet_dom_sf"/>
</dbReference>
<accession>A0A367LLG9</accession>
<feature type="region of interest" description="Disordered" evidence="1">
    <location>
        <begin position="148"/>
        <end position="180"/>
    </location>
</feature>
<reference evidence="2 3" key="1">
    <citation type="journal article" date="2015" name="BMC Genomics">
        <title>Insights from the genome of Ophiocordyceps polyrhachis-furcata to pathogenicity and host specificity in insect fungi.</title>
        <authorList>
            <person name="Wichadakul D."/>
            <person name="Kobmoo N."/>
            <person name="Ingsriswang S."/>
            <person name="Tangphatsornruang S."/>
            <person name="Chantasingh D."/>
            <person name="Luangsa-ard J.J."/>
            <person name="Eurwilaichitr L."/>
        </authorList>
    </citation>
    <scope>NUCLEOTIDE SEQUENCE [LARGE SCALE GENOMIC DNA]</scope>
    <source>
        <strain evidence="2 3">BCC 54312</strain>
    </source>
</reference>
<dbReference type="OrthoDB" id="5399926at2759"/>
<proteinExistence type="predicted"/>
<name>A0A367LLG9_9HYPO</name>
<comment type="caution">
    <text evidence="2">The sequence shown here is derived from an EMBL/GenBank/DDBJ whole genome shotgun (WGS) entry which is preliminary data.</text>
</comment>
<evidence type="ECO:0000256" key="1">
    <source>
        <dbReference type="SAM" id="MobiDB-lite"/>
    </source>
</evidence>